<evidence type="ECO:0000313" key="1">
    <source>
        <dbReference type="EMBL" id="GFS15212.1"/>
    </source>
</evidence>
<name>A0AAV4IXQ9_9GAST</name>
<organism evidence="1 2">
    <name type="scientific">Elysia marginata</name>
    <dbReference type="NCBI Taxonomy" id="1093978"/>
    <lineage>
        <taxon>Eukaryota</taxon>
        <taxon>Metazoa</taxon>
        <taxon>Spiralia</taxon>
        <taxon>Lophotrochozoa</taxon>
        <taxon>Mollusca</taxon>
        <taxon>Gastropoda</taxon>
        <taxon>Heterobranchia</taxon>
        <taxon>Euthyneura</taxon>
        <taxon>Panpulmonata</taxon>
        <taxon>Sacoglossa</taxon>
        <taxon>Placobranchoidea</taxon>
        <taxon>Plakobranchidae</taxon>
        <taxon>Elysia</taxon>
    </lineage>
</organism>
<dbReference type="InterPro" id="IPR010642">
    <property type="entry name" value="Invasion_prot_B"/>
</dbReference>
<dbReference type="InterPro" id="IPR038696">
    <property type="entry name" value="IalB_sf"/>
</dbReference>
<reference evidence="1 2" key="1">
    <citation type="journal article" date="2021" name="Elife">
        <title>Chloroplast acquisition without the gene transfer in kleptoplastic sea slugs, Plakobranchus ocellatus.</title>
        <authorList>
            <person name="Maeda T."/>
            <person name="Takahashi S."/>
            <person name="Yoshida T."/>
            <person name="Shimamura S."/>
            <person name="Takaki Y."/>
            <person name="Nagai Y."/>
            <person name="Toyoda A."/>
            <person name="Suzuki Y."/>
            <person name="Arimoto A."/>
            <person name="Ishii H."/>
            <person name="Satoh N."/>
            <person name="Nishiyama T."/>
            <person name="Hasebe M."/>
            <person name="Maruyama T."/>
            <person name="Minagawa J."/>
            <person name="Obokata J."/>
            <person name="Shigenobu S."/>
        </authorList>
    </citation>
    <scope>NUCLEOTIDE SEQUENCE [LARGE SCALE GENOMIC DNA]</scope>
</reference>
<protein>
    <submittedName>
        <fullName evidence="1">Uncharacterized protein</fullName>
    </submittedName>
</protein>
<dbReference type="Pfam" id="PF06776">
    <property type="entry name" value="IalB"/>
    <property type="match status" value="1"/>
</dbReference>
<accession>A0AAV4IXQ9</accession>
<dbReference type="Proteomes" id="UP000762676">
    <property type="component" value="Unassembled WGS sequence"/>
</dbReference>
<dbReference type="EMBL" id="BMAT01002832">
    <property type="protein sequence ID" value="GFS15212.1"/>
    <property type="molecule type" value="Genomic_DNA"/>
</dbReference>
<keyword evidence="2" id="KW-1185">Reference proteome</keyword>
<proteinExistence type="predicted"/>
<dbReference type="Gene3D" id="2.60.40.1880">
    <property type="entry name" value="Invasion associated locus B (IalB) protein"/>
    <property type="match status" value="1"/>
</dbReference>
<comment type="caution">
    <text evidence="1">The sequence shown here is derived from an EMBL/GenBank/DDBJ whole genome shotgun (WGS) entry which is preliminary data.</text>
</comment>
<evidence type="ECO:0000313" key="2">
    <source>
        <dbReference type="Proteomes" id="UP000762676"/>
    </source>
</evidence>
<sequence length="137" mass="15399">MADWSFDIFTSGSLRHYIARSDRLPDSKTFELFCTNYDSQVTAALFIPEQNQRKKSLKNLNIRVDQGRQWSIRASAHTMSLVSRQTLSHSLLSDLKTGNRVTVTYPLSKDKNTSLRFSLKGSGKALARLEKQCAAAG</sequence>
<dbReference type="AlphaFoldDB" id="A0AAV4IXQ9"/>
<gene>
    <name evidence="1" type="ORF">ElyMa_001443500</name>
</gene>